<dbReference type="Proteomes" id="UP001497516">
    <property type="component" value="Chromosome 3"/>
</dbReference>
<dbReference type="AlphaFoldDB" id="A0AAV2DS35"/>
<evidence type="ECO:0000313" key="1">
    <source>
        <dbReference type="EMBL" id="CAL1376325.1"/>
    </source>
</evidence>
<keyword evidence="2" id="KW-1185">Reference proteome</keyword>
<proteinExistence type="predicted"/>
<evidence type="ECO:0000313" key="2">
    <source>
        <dbReference type="Proteomes" id="UP001497516"/>
    </source>
</evidence>
<organism evidence="1 2">
    <name type="scientific">Linum trigynum</name>
    <dbReference type="NCBI Taxonomy" id="586398"/>
    <lineage>
        <taxon>Eukaryota</taxon>
        <taxon>Viridiplantae</taxon>
        <taxon>Streptophyta</taxon>
        <taxon>Embryophyta</taxon>
        <taxon>Tracheophyta</taxon>
        <taxon>Spermatophyta</taxon>
        <taxon>Magnoliopsida</taxon>
        <taxon>eudicotyledons</taxon>
        <taxon>Gunneridae</taxon>
        <taxon>Pentapetalae</taxon>
        <taxon>rosids</taxon>
        <taxon>fabids</taxon>
        <taxon>Malpighiales</taxon>
        <taxon>Linaceae</taxon>
        <taxon>Linum</taxon>
    </lineage>
</organism>
<protein>
    <submittedName>
        <fullName evidence="1">Uncharacterized protein</fullName>
    </submittedName>
</protein>
<gene>
    <name evidence="1" type="ORF">LTRI10_LOCUS18061</name>
</gene>
<name>A0AAV2DS35_9ROSI</name>
<reference evidence="1 2" key="1">
    <citation type="submission" date="2024-04" db="EMBL/GenBank/DDBJ databases">
        <authorList>
            <person name="Fracassetti M."/>
        </authorList>
    </citation>
    <scope>NUCLEOTIDE SEQUENCE [LARGE SCALE GENOMIC DNA]</scope>
</reference>
<accession>A0AAV2DS35</accession>
<sequence>MNLHRAEDDDTQWMGSSQELMDWVQSDKVKNSGLRRMYNVWNHVFKKKDSKKENYKYVGEPALEKERFALGVIIPERVVS</sequence>
<dbReference type="EMBL" id="OZ034816">
    <property type="protein sequence ID" value="CAL1376325.1"/>
    <property type="molecule type" value="Genomic_DNA"/>
</dbReference>